<sequence length="320" mass="35246">MAMINLSAKCLLATAILVCSAASAHDLRGLVAESSATDPTIAQKFEEIDRYRELLAARVNGQSESGLEGVVQRALLWPDTTISVCFFDGDQASQEQVVSLANHWTEGTGISFDFGPQGSRRKCALEQPSDIRVSFNGSGYWSYVGTKARFIPPAKQTLNLEGMGNGRTLSLEEKGTVLHEFGHALGFEHEHQSPIASCDAEFNWAYLYTALGWPKDKVDRNMRRLSQPSSKNGLFATAFDRMSIMLYALNPQAFLHPESSTCYIQRMSHDLSTVDKETMRLMYPAQDTDNSLPPASMPSNGTSDPVAINSTKQLNELLRP</sequence>
<proteinExistence type="predicted"/>
<gene>
    <name evidence="4" type="ORF">HPT29_020455</name>
</gene>
<dbReference type="Pfam" id="PF01400">
    <property type="entry name" value="Astacin"/>
    <property type="match status" value="1"/>
</dbReference>
<dbReference type="InterPro" id="IPR024079">
    <property type="entry name" value="MetalloPept_cat_dom_sf"/>
</dbReference>
<dbReference type="Gene3D" id="3.40.390.10">
    <property type="entry name" value="Collagenase (Catalytic Domain)"/>
    <property type="match status" value="1"/>
</dbReference>
<dbReference type="SUPFAM" id="SSF55486">
    <property type="entry name" value="Metalloproteases ('zincins'), catalytic domain"/>
    <property type="match status" value="1"/>
</dbReference>
<evidence type="ECO:0000256" key="2">
    <source>
        <dbReference type="SAM" id="SignalP"/>
    </source>
</evidence>
<protein>
    <submittedName>
        <fullName evidence="4">M12 family metallopeptidase</fullName>
    </submittedName>
</protein>
<evidence type="ECO:0000313" key="4">
    <source>
        <dbReference type="EMBL" id="UVF18827.1"/>
    </source>
</evidence>
<evidence type="ECO:0000313" key="5">
    <source>
        <dbReference type="Proteomes" id="UP001017257"/>
    </source>
</evidence>
<dbReference type="RefSeq" id="WP_173947207.1">
    <property type="nucleotide sequence ID" value="NZ_CP102845.1"/>
</dbReference>
<organism evidence="4 5">
    <name type="scientific">Microvirga terrae</name>
    <dbReference type="NCBI Taxonomy" id="2740529"/>
    <lineage>
        <taxon>Bacteria</taxon>
        <taxon>Pseudomonadati</taxon>
        <taxon>Pseudomonadota</taxon>
        <taxon>Alphaproteobacteria</taxon>
        <taxon>Hyphomicrobiales</taxon>
        <taxon>Methylobacteriaceae</taxon>
        <taxon>Microvirga</taxon>
    </lineage>
</organism>
<evidence type="ECO:0000259" key="3">
    <source>
        <dbReference type="Pfam" id="PF01400"/>
    </source>
</evidence>
<dbReference type="Proteomes" id="UP001017257">
    <property type="component" value="Chromosome"/>
</dbReference>
<keyword evidence="5" id="KW-1185">Reference proteome</keyword>
<name>A0ABY5RPW2_9HYPH</name>
<feature type="compositionally biased region" description="Polar residues" evidence="1">
    <location>
        <begin position="287"/>
        <end position="308"/>
    </location>
</feature>
<feature type="signal peptide" evidence="2">
    <location>
        <begin position="1"/>
        <end position="24"/>
    </location>
</feature>
<evidence type="ECO:0000256" key="1">
    <source>
        <dbReference type="SAM" id="MobiDB-lite"/>
    </source>
</evidence>
<feature type="domain" description="Peptidase M12A" evidence="3">
    <location>
        <begin position="77"/>
        <end position="250"/>
    </location>
</feature>
<dbReference type="InterPro" id="IPR001506">
    <property type="entry name" value="Peptidase_M12A"/>
</dbReference>
<accession>A0ABY5RPW2</accession>
<dbReference type="EMBL" id="CP102845">
    <property type="protein sequence ID" value="UVF18827.1"/>
    <property type="molecule type" value="Genomic_DNA"/>
</dbReference>
<dbReference type="PANTHER" id="PTHR10127">
    <property type="entry name" value="DISCOIDIN, CUB, EGF, LAMININ , AND ZINC METALLOPROTEASE DOMAIN CONTAINING"/>
    <property type="match status" value="1"/>
</dbReference>
<feature type="region of interest" description="Disordered" evidence="1">
    <location>
        <begin position="286"/>
        <end position="308"/>
    </location>
</feature>
<dbReference type="PANTHER" id="PTHR10127:SF850">
    <property type="entry name" value="METALLOENDOPEPTIDASE"/>
    <property type="match status" value="1"/>
</dbReference>
<feature type="chain" id="PRO_5045425729" evidence="2">
    <location>
        <begin position="25"/>
        <end position="320"/>
    </location>
</feature>
<reference evidence="4" key="1">
    <citation type="submission" date="2022-08" db="EMBL/GenBank/DDBJ databases">
        <title>Microvirga terrae sp. nov., isolated from soil.</title>
        <authorList>
            <person name="Kim K.H."/>
            <person name="Seo Y.L."/>
            <person name="Kim J.M."/>
            <person name="Lee J.K."/>
            <person name="Han D.M."/>
            <person name="Jeon C.O."/>
        </authorList>
    </citation>
    <scope>NUCLEOTIDE SEQUENCE</scope>
    <source>
        <strain evidence="4">R24</strain>
    </source>
</reference>
<keyword evidence="2" id="KW-0732">Signal</keyword>